<organism evidence="2 3">
    <name type="scientific">Mycena venus</name>
    <dbReference type="NCBI Taxonomy" id="2733690"/>
    <lineage>
        <taxon>Eukaryota</taxon>
        <taxon>Fungi</taxon>
        <taxon>Dikarya</taxon>
        <taxon>Basidiomycota</taxon>
        <taxon>Agaricomycotina</taxon>
        <taxon>Agaricomycetes</taxon>
        <taxon>Agaricomycetidae</taxon>
        <taxon>Agaricales</taxon>
        <taxon>Marasmiineae</taxon>
        <taxon>Mycenaceae</taxon>
        <taxon>Mycena</taxon>
    </lineage>
</organism>
<name>A0A8H7CAS1_9AGAR</name>
<feature type="region of interest" description="Disordered" evidence="1">
    <location>
        <begin position="50"/>
        <end position="73"/>
    </location>
</feature>
<feature type="region of interest" description="Disordered" evidence="1">
    <location>
        <begin position="158"/>
        <end position="188"/>
    </location>
</feature>
<sequence>MPSISQIITFLKLYFGGLLARLLAMLYRSKTEVDGASSVGAIDTSTDNVSATSHGFHGASEPLPTPEPESTHNEVTGEDLLRAAVDFDLEELPSLPSIFKFPEAHPPLDVPVSAPCKQDFGSPSNLYYEKRLPFGNISNFPRFDPDAKGMKLDTEVKVRKPKSKRGRRLRSKNARLTEVPTEPSPVSIDKEPVSSLISTVVPVIVVNPPTEHVTATEFATAADPSSVATPAPIVTLELAPAPGSEEWNTTKTALLIQSRSWNDRVKASRPRSLPPPAAVQVDVPASKIAKRHSAPPVLVPAFRPRPNLEDRLSALFKDAKDTIAALEVEEKKTSSQWGSGVAGTKHGKAINSGAFGGQEIRRFSAVALEEGRDVFIIGADDEEEEVTTTAPRSSRQQQHAEILPTVNPGSPRLISSISASQSMVALASTSSRSLTDLLDSFDAVIASSTWRRILSRSDDISRRNDSIV</sequence>
<evidence type="ECO:0000313" key="3">
    <source>
        <dbReference type="Proteomes" id="UP000620124"/>
    </source>
</evidence>
<comment type="caution">
    <text evidence="2">The sequence shown here is derived from an EMBL/GenBank/DDBJ whole genome shotgun (WGS) entry which is preliminary data.</text>
</comment>
<accession>A0A8H7CAS1</accession>
<evidence type="ECO:0000313" key="2">
    <source>
        <dbReference type="EMBL" id="KAF7330834.1"/>
    </source>
</evidence>
<keyword evidence="3" id="KW-1185">Reference proteome</keyword>
<dbReference type="Proteomes" id="UP000620124">
    <property type="component" value="Unassembled WGS sequence"/>
</dbReference>
<evidence type="ECO:0000256" key="1">
    <source>
        <dbReference type="SAM" id="MobiDB-lite"/>
    </source>
</evidence>
<protein>
    <submittedName>
        <fullName evidence="2">Uncharacterized protein</fullName>
    </submittedName>
</protein>
<dbReference type="OrthoDB" id="3043142at2759"/>
<dbReference type="AlphaFoldDB" id="A0A8H7CAS1"/>
<proteinExistence type="predicted"/>
<gene>
    <name evidence="2" type="ORF">MVEN_02422600</name>
</gene>
<feature type="compositionally biased region" description="Basic residues" evidence="1">
    <location>
        <begin position="159"/>
        <end position="173"/>
    </location>
</feature>
<reference evidence="2" key="1">
    <citation type="submission" date="2020-05" db="EMBL/GenBank/DDBJ databases">
        <title>Mycena genomes resolve the evolution of fungal bioluminescence.</title>
        <authorList>
            <person name="Tsai I.J."/>
        </authorList>
    </citation>
    <scope>NUCLEOTIDE SEQUENCE</scope>
    <source>
        <strain evidence="2">CCC161011</strain>
    </source>
</reference>
<dbReference type="EMBL" id="JACAZI010000032">
    <property type="protein sequence ID" value="KAF7330834.1"/>
    <property type="molecule type" value="Genomic_DNA"/>
</dbReference>